<accession>A0A4R5AWE3</accession>
<dbReference type="PANTHER" id="PTHR43800:SF1">
    <property type="entry name" value="PEPTIDYL-LYSINE N-ACETYLTRANSFERASE YJAB"/>
    <property type="match status" value="1"/>
</dbReference>
<keyword evidence="1 4" id="KW-0808">Transferase</keyword>
<evidence type="ECO:0000256" key="1">
    <source>
        <dbReference type="ARBA" id="ARBA00022679"/>
    </source>
</evidence>
<dbReference type="PANTHER" id="PTHR43800">
    <property type="entry name" value="PEPTIDYL-LYSINE N-ACETYLTRANSFERASE YJAB"/>
    <property type="match status" value="1"/>
</dbReference>
<proteinExistence type="predicted"/>
<comment type="caution">
    <text evidence="4">The sequence shown here is derived from an EMBL/GenBank/DDBJ whole genome shotgun (WGS) entry which is preliminary data.</text>
</comment>
<dbReference type="InterPro" id="IPR016181">
    <property type="entry name" value="Acyl_CoA_acyltransferase"/>
</dbReference>
<sequence>MNLEKIVEIVPFSADLSAPIKTLNLEWLKQYFRVEPKDEIVLSNPKEEIIDKGGMIFYAKYDSKIVGTVSLIKIDSTTFELSKMAVTDGVQGMGIGQKLLLHCFAVAEAKGIEKLILYSNTRLLSAIHLYKKFGFLEIPLEDGVYERADIKMEKVISASQIRSSIVH</sequence>
<organism evidence="4 5">
    <name type="scientific">Flavobacterium caseinilyticum</name>
    <dbReference type="NCBI Taxonomy" id="2541732"/>
    <lineage>
        <taxon>Bacteria</taxon>
        <taxon>Pseudomonadati</taxon>
        <taxon>Bacteroidota</taxon>
        <taxon>Flavobacteriia</taxon>
        <taxon>Flavobacteriales</taxon>
        <taxon>Flavobacteriaceae</taxon>
        <taxon>Flavobacterium</taxon>
    </lineage>
</organism>
<dbReference type="EMBL" id="SMFM01000007">
    <property type="protein sequence ID" value="TDD74952.1"/>
    <property type="molecule type" value="Genomic_DNA"/>
</dbReference>
<dbReference type="OrthoDB" id="1431064at2"/>
<dbReference type="PROSITE" id="PS51186">
    <property type="entry name" value="GNAT"/>
    <property type="match status" value="1"/>
</dbReference>
<dbReference type="AlphaFoldDB" id="A0A4R5AWE3"/>
<dbReference type="GO" id="GO:0016747">
    <property type="term" value="F:acyltransferase activity, transferring groups other than amino-acyl groups"/>
    <property type="evidence" value="ECO:0007669"/>
    <property type="project" value="InterPro"/>
</dbReference>
<gene>
    <name evidence="4" type="ORF">E0F89_13675</name>
</gene>
<dbReference type="Pfam" id="PF00583">
    <property type="entry name" value="Acetyltransf_1"/>
    <property type="match status" value="1"/>
</dbReference>
<reference evidence="4 5" key="1">
    <citation type="submission" date="2019-03" db="EMBL/GenBank/DDBJ databases">
        <title>Flavobacterium AT-3-2 sp. nov., isolated from arctic soil.</title>
        <authorList>
            <person name="Chaudhary D.K."/>
        </authorList>
    </citation>
    <scope>NUCLEOTIDE SEQUENCE [LARGE SCALE GENOMIC DNA]</scope>
    <source>
        <strain evidence="4 5">AT-3-2</strain>
    </source>
</reference>
<feature type="domain" description="N-acetyltransferase" evidence="3">
    <location>
        <begin position="18"/>
        <end position="157"/>
    </location>
</feature>
<dbReference type="CDD" id="cd04301">
    <property type="entry name" value="NAT_SF"/>
    <property type="match status" value="1"/>
</dbReference>
<dbReference type="Gene3D" id="3.40.630.30">
    <property type="match status" value="1"/>
</dbReference>
<protein>
    <submittedName>
        <fullName evidence="4">GNAT family N-acetyltransferase</fullName>
    </submittedName>
</protein>
<evidence type="ECO:0000256" key="2">
    <source>
        <dbReference type="ARBA" id="ARBA00023315"/>
    </source>
</evidence>
<dbReference type="SUPFAM" id="SSF55729">
    <property type="entry name" value="Acyl-CoA N-acyltransferases (Nat)"/>
    <property type="match status" value="1"/>
</dbReference>
<evidence type="ECO:0000313" key="5">
    <source>
        <dbReference type="Proteomes" id="UP000295278"/>
    </source>
</evidence>
<evidence type="ECO:0000313" key="4">
    <source>
        <dbReference type="EMBL" id="TDD74952.1"/>
    </source>
</evidence>
<keyword evidence="5" id="KW-1185">Reference proteome</keyword>
<keyword evidence="2" id="KW-0012">Acyltransferase</keyword>
<dbReference type="RefSeq" id="WP_131910335.1">
    <property type="nucleotide sequence ID" value="NZ_SMFM01000007.1"/>
</dbReference>
<evidence type="ECO:0000259" key="3">
    <source>
        <dbReference type="PROSITE" id="PS51186"/>
    </source>
</evidence>
<dbReference type="Proteomes" id="UP000295278">
    <property type="component" value="Unassembled WGS sequence"/>
</dbReference>
<dbReference type="InterPro" id="IPR000182">
    <property type="entry name" value="GNAT_dom"/>
</dbReference>
<name>A0A4R5AWE3_9FLAO</name>